<gene>
    <name evidence="2" type="ORF">CHS0354_012981</name>
</gene>
<comment type="caution">
    <text evidence="2">The sequence shown here is derived from an EMBL/GenBank/DDBJ whole genome shotgun (WGS) entry which is preliminary data.</text>
</comment>
<accession>A0AAE0W8A4</accession>
<sequence length="391" mass="45157">MEAKVPEKIRLDNFKREKLTKASNLQQKLRRLMTNINTSSILGVNTWKKMKLPTLAPSLLLLQIYLSTKQDGPSQPLNKRLNTKTQRGTHHSHTSHTHLIPNTPGYIRAYLSKNYNKQDATHTSYIVTYTNKTVVATNHQQNSNKTSSIQEPHKPHRKQTPKDTHSPPKHNQLSEHPQPGPSNATLNWETQHSSISTHQETHTYKRTNSSAIYPCITDFKNYPTLPKGNQPLKEEIKTKAHQNNRPFNKTRITHTATLIIASFLTWTRAIRLIQIGRENNVGRNTPIILLYSCIAKINNFTTSIKKTTSFPQYYKKTPTPFRLIHLHNNSYLLKCTNPHQVQQIRNIKSIRNVKVSFQPHWCKYSKYRRTQEQLKQSNGTKTSPTTTQNNQ</sequence>
<feature type="compositionally biased region" description="Polar residues" evidence="1">
    <location>
        <begin position="373"/>
        <end position="391"/>
    </location>
</feature>
<feature type="region of interest" description="Disordered" evidence="1">
    <location>
        <begin position="71"/>
        <end position="102"/>
    </location>
</feature>
<evidence type="ECO:0000313" key="2">
    <source>
        <dbReference type="EMBL" id="KAK3605176.1"/>
    </source>
</evidence>
<evidence type="ECO:0000313" key="3">
    <source>
        <dbReference type="Proteomes" id="UP001195483"/>
    </source>
</evidence>
<organism evidence="2 3">
    <name type="scientific">Potamilus streckersoni</name>
    <dbReference type="NCBI Taxonomy" id="2493646"/>
    <lineage>
        <taxon>Eukaryota</taxon>
        <taxon>Metazoa</taxon>
        <taxon>Spiralia</taxon>
        <taxon>Lophotrochozoa</taxon>
        <taxon>Mollusca</taxon>
        <taxon>Bivalvia</taxon>
        <taxon>Autobranchia</taxon>
        <taxon>Heteroconchia</taxon>
        <taxon>Palaeoheterodonta</taxon>
        <taxon>Unionida</taxon>
        <taxon>Unionoidea</taxon>
        <taxon>Unionidae</taxon>
        <taxon>Ambleminae</taxon>
        <taxon>Lampsilini</taxon>
        <taxon>Potamilus</taxon>
    </lineage>
</organism>
<feature type="compositionally biased region" description="Polar residues" evidence="1">
    <location>
        <begin position="137"/>
        <end position="150"/>
    </location>
</feature>
<feature type="compositionally biased region" description="Basic residues" evidence="1">
    <location>
        <begin position="87"/>
        <end position="96"/>
    </location>
</feature>
<reference evidence="2" key="2">
    <citation type="journal article" date="2021" name="Genome Biol. Evol.">
        <title>Developing a high-quality reference genome for a parasitic bivalve with doubly uniparental inheritance (Bivalvia: Unionida).</title>
        <authorList>
            <person name="Smith C.H."/>
        </authorList>
    </citation>
    <scope>NUCLEOTIDE SEQUENCE</scope>
    <source>
        <strain evidence="2">CHS0354</strain>
        <tissue evidence="2">Mantle</tissue>
    </source>
</reference>
<keyword evidence="3" id="KW-1185">Reference proteome</keyword>
<dbReference type="EMBL" id="JAEAOA010000786">
    <property type="protein sequence ID" value="KAK3605176.1"/>
    <property type="molecule type" value="Genomic_DNA"/>
</dbReference>
<protein>
    <submittedName>
        <fullName evidence="2">Uncharacterized protein</fullName>
    </submittedName>
</protein>
<reference evidence="2" key="1">
    <citation type="journal article" date="2021" name="Genome Biol. Evol.">
        <title>A High-Quality Reference Genome for a Parasitic Bivalve with Doubly Uniparental Inheritance (Bivalvia: Unionida).</title>
        <authorList>
            <person name="Smith C.H."/>
        </authorList>
    </citation>
    <scope>NUCLEOTIDE SEQUENCE</scope>
    <source>
        <strain evidence="2">CHS0354</strain>
    </source>
</reference>
<feature type="compositionally biased region" description="Polar residues" evidence="1">
    <location>
        <begin position="169"/>
        <end position="187"/>
    </location>
</feature>
<evidence type="ECO:0000256" key="1">
    <source>
        <dbReference type="SAM" id="MobiDB-lite"/>
    </source>
</evidence>
<reference evidence="2" key="3">
    <citation type="submission" date="2023-05" db="EMBL/GenBank/DDBJ databases">
        <authorList>
            <person name="Smith C.H."/>
        </authorList>
    </citation>
    <scope>NUCLEOTIDE SEQUENCE</scope>
    <source>
        <strain evidence="2">CHS0354</strain>
        <tissue evidence="2">Mantle</tissue>
    </source>
</reference>
<dbReference type="Proteomes" id="UP001195483">
    <property type="component" value="Unassembled WGS sequence"/>
</dbReference>
<name>A0AAE0W8A4_9BIVA</name>
<proteinExistence type="predicted"/>
<feature type="region of interest" description="Disordered" evidence="1">
    <location>
        <begin position="372"/>
        <end position="391"/>
    </location>
</feature>
<feature type="region of interest" description="Disordered" evidence="1">
    <location>
        <begin position="137"/>
        <end position="187"/>
    </location>
</feature>
<dbReference type="AlphaFoldDB" id="A0AAE0W8A4"/>